<reference evidence="2 3" key="1">
    <citation type="submission" date="2018-06" db="EMBL/GenBank/DDBJ databases">
        <title>Comparative genomics reveals the genomic features of Rhizophagus irregularis, R. cerebriforme, R. diaphanum and Gigaspora rosea, and their symbiotic lifestyle signature.</title>
        <authorList>
            <person name="Morin E."/>
            <person name="San Clemente H."/>
            <person name="Chen E.C.H."/>
            <person name="De La Providencia I."/>
            <person name="Hainaut M."/>
            <person name="Kuo A."/>
            <person name="Kohler A."/>
            <person name="Murat C."/>
            <person name="Tang N."/>
            <person name="Roy S."/>
            <person name="Loubradou J."/>
            <person name="Henrissat B."/>
            <person name="Grigoriev I.V."/>
            <person name="Corradi N."/>
            <person name="Roux C."/>
            <person name="Martin F.M."/>
        </authorList>
    </citation>
    <scope>NUCLEOTIDE SEQUENCE [LARGE SCALE GENOMIC DNA]</scope>
    <source>
        <strain evidence="2 3">DAOM 194757</strain>
    </source>
</reference>
<feature type="region of interest" description="Disordered" evidence="1">
    <location>
        <begin position="111"/>
        <end position="155"/>
    </location>
</feature>
<dbReference type="EMBL" id="QKWP01001612">
    <property type="protein sequence ID" value="RIB07709.1"/>
    <property type="molecule type" value="Genomic_DNA"/>
</dbReference>
<dbReference type="Proteomes" id="UP000266673">
    <property type="component" value="Unassembled WGS sequence"/>
</dbReference>
<feature type="compositionally biased region" description="Basic and acidic residues" evidence="1">
    <location>
        <begin position="25"/>
        <end position="37"/>
    </location>
</feature>
<evidence type="ECO:0000313" key="3">
    <source>
        <dbReference type="Proteomes" id="UP000266673"/>
    </source>
</evidence>
<feature type="compositionally biased region" description="Basic and acidic residues" evidence="1">
    <location>
        <begin position="115"/>
        <end position="125"/>
    </location>
</feature>
<proteinExistence type="predicted"/>
<feature type="region of interest" description="Disordered" evidence="1">
    <location>
        <begin position="19"/>
        <end position="48"/>
    </location>
</feature>
<protein>
    <submittedName>
        <fullName evidence="2">Uncharacterized protein</fullName>
    </submittedName>
</protein>
<accession>A0A397UFZ6</accession>
<evidence type="ECO:0000256" key="1">
    <source>
        <dbReference type="SAM" id="MobiDB-lite"/>
    </source>
</evidence>
<name>A0A397UFZ6_9GLOM</name>
<keyword evidence="3" id="KW-1185">Reference proteome</keyword>
<sequence length="155" mass="17983">MPTQKAEWAIERSFNTKQLPKQSAIRKEKMHKVDPHKQPYGNNMNSKKRIRASVSDLMQIEKAKPISKIPLHASLKINYIDKLIKDNETKNILEEVQSKLRKQKTAVFHLIPQQRKIEEETHSSPDIHSPNTPQEGEGFSHYDEKALRKHGQDSL</sequence>
<dbReference type="AlphaFoldDB" id="A0A397UFZ6"/>
<feature type="compositionally biased region" description="Basic and acidic residues" evidence="1">
    <location>
        <begin position="138"/>
        <end position="155"/>
    </location>
</feature>
<organism evidence="2 3">
    <name type="scientific">Gigaspora rosea</name>
    <dbReference type="NCBI Taxonomy" id="44941"/>
    <lineage>
        <taxon>Eukaryota</taxon>
        <taxon>Fungi</taxon>
        <taxon>Fungi incertae sedis</taxon>
        <taxon>Mucoromycota</taxon>
        <taxon>Glomeromycotina</taxon>
        <taxon>Glomeromycetes</taxon>
        <taxon>Diversisporales</taxon>
        <taxon>Gigasporaceae</taxon>
        <taxon>Gigaspora</taxon>
    </lineage>
</organism>
<comment type="caution">
    <text evidence="2">The sequence shown here is derived from an EMBL/GenBank/DDBJ whole genome shotgun (WGS) entry which is preliminary data.</text>
</comment>
<evidence type="ECO:0000313" key="2">
    <source>
        <dbReference type="EMBL" id="RIB07709.1"/>
    </source>
</evidence>
<gene>
    <name evidence="2" type="ORF">C2G38_2213627</name>
</gene>